<gene>
    <name evidence="2" type="ORF">E2562_031737</name>
</gene>
<evidence type="ECO:0000313" key="3">
    <source>
        <dbReference type="Proteomes" id="UP000479710"/>
    </source>
</evidence>
<dbReference type="EMBL" id="SPHZ02000008">
    <property type="protein sequence ID" value="KAF0904058.1"/>
    <property type="molecule type" value="Genomic_DNA"/>
</dbReference>
<dbReference type="Proteomes" id="UP000479710">
    <property type="component" value="Unassembled WGS sequence"/>
</dbReference>
<reference evidence="2 3" key="1">
    <citation type="submission" date="2019-11" db="EMBL/GenBank/DDBJ databases">
        <title>Whole genome sequence of Oryza granulata.</title>
        <authorList>
            <person name="Li W."/>
        </authorList>
    </citation>
    <scope>NUCLEOTIDE SEQUENCE [LARGE SCALE GENOMIC DNA]</scope>
    <source>
        <strain evidence="3">cv. Menghai</strain>
        <tissue evidence="2">Leaf</tissue>
    </source>
</reference>
<feature type="compositionally biased region" description="Polar residues" evidence="1">
    <location>
        <begin position="58"/>
        <end position="72"/>
    </location>
</feature>
<sequence length="107" mass="11729">MARDAGKPVSDGQTQNTVAASRGSRPGKKTDRVSLPVGQHGVRVPRLPRSMHDGNVAIRSTTRFGRDSSSVQDVPWSRDRMRKRVPHSSGRRDGPILIEPSPPPTNR</sequence>
<feature type="region of interest" description="Disordered" evidence="1">
    <location>
        <begin position="1"/>
        <end position="107"/>
    </location>
</feature>
<dbReference type="AlphaFoldDB" id="A0A6G1CUC3"/>
<proteinExistence type="predicted"/>
<organism evidence="2 3">
    <name type="scientific">Oryza meyeriana var. granulata</name>
    <dbReference type="NCBI Taxonomy" id="110450"/>
    <lineage>
        <taxon>Eukaryota</taxon>
        <taxon>Viridiplantae</taxon>
        <taxon>Streptophyta</taxon>
        <taxon>Embryophyta</taxon>
        <taxon>Tracheophyta</taxon>
        <taxon>Spermatophyta</taxon>
        <taxon>Magnoliopsida</taxon>
        <taxon>Liliopsida</taxon>
        <taxon>Poales</taxon>
        <taxon>Poaceae</taxon>
        <taxon>BOP clade</taxon>
        <taxon>Oryzoideae</taxon>
        <taxon>Oryzeae</taxon>
        <taxon>Oryzinae</taxon>
        <taxon>Oryza</taxon>
        <taxon>Oryza meyeriana</taxon>
    </lineage>
</organism>
<accession>A0A6G1CUC3</accession>
<evidence type="ECO:0000256" key="1">
    <source>
        <dbReference type="SAM" id="MobiDB-lite"/>
    </source>
</evidence>
<comment type="caution">
    <text evidence="2">The sequence shown here is derived from an EMBL/GenBank/DDBJ whole genome shotgun (WGS) entry which is preliminary data.</text>
</comment>
<protein>
    <submittedName>
        <fullName evidence="2">Uncharacterized protein</fullName>
    </submittedName>
</protein>
<evidence type="ECO:0000313" key="2">
    <source>
        <dbReference type="EMBL" id="KAF0904058.1"/>
    </source>
</evidence>
<keyword evidence="3" id="KW-1185">Reference proteome</keyword>
<name>A0A6G1CUC3_9ORYZ</name>